<dbReference type="PANTHER" id="PTHR30086">
    <property type="entry name" value="ARGININE EXPORTER PROTEIN ARGO"/>
    <property type="match status" value="1"/>
</dbReference>
<feature type="transmembrane region" description="Helical" evidence="7">
    <location>
        <begin position="76"/>
        <end position="93"/>
    </location>
</feature>
<feature type="region of interest" description="Disordered" evidence="6">
    <location>
        <begin position="120"/>
        <end position="152"/>
    </location>
</feature>
<evidence type="ECO:0000313" key="9">
    <source>
        <dbReference type="Proteomes" id="UP000540412"/>
    </source>
</evidence>
<feature type="transmembrane region" description="Helical" evidence="7">
    <location>
        <begin position="208"/>
        <end position="228"/>
    </location>
</feature>
<reference evidence="8 9" key="1">
    <citation type="submission" date="2020-08" db="EMBL/GenBank/DDBJ databases">
        <title>Sequencing the genomes of 1000 actinobacteria strains.</title>
        <authorList>
            <person name="Klenk H.-P."/>
        </authorList>
    </citation>
    <scope>NUCLEOTIDE SEQUENCE [LARGE SCALE GENOMIC DNA]</scope>
    <source>
        <strain evidence="8 9">DSM 43582</strain>
    </source>
</reference>
<dbReference type="GO" id="GO:0015171">
    <property type="term" value="F:amino acid transmembrane transporter activity"/>
    <property type="evidence" value="ECO:0007669"/>
    <property type="project" value="TreeGrafter"/>
</dbReference>
<comment type="subcellular location">
    <subcellularLocation>
        <location evidence="1">Cell membrane</location>
        <topology evidence="1">Multi-pass membrane protein</topology>
    </subcellularLocation>
</comment>
<dbReference type="InterPro" id="IPR001123">
    <property type="entry name" value="LeuE-type"/>
</dbReference>
<evidence type="ECO:0000256" key="4">
    <source>
        <dbReference type="ARBA" id="ARBA00022989"/>
    </source>
</evidence>
<dbReference type="PANTHER" id="PTHR30086:SF20">
    <property type="entry name" value="ARGININE EXPORTER PROTEIN ARGO-RELATED"/>
    <property type="match status" value="1"/>
</dbReference>
<evidence type="ECO:0000256" key="5">
    <source>
        <dbReference type="ARBA" id="ARBA00023136"/>
    </source>
</evidence>
<evidence type="ECO:0000256" key="1">
    <source>
        <dbReference type="ARBA" id="ARBA00004651"/>
    </source>
</evidence>
<evidence type="ECO:0000256" key="6">
    <source>
        <dbReference type="SAM" id="MobiDB-lite"/>
    </source>
</evidence>
<protein>
    <submittedName>
        <fullName evidence="8">L-lysine exporter family protein LysE/ArgO</fullName>
    </submittedName>
</protein>
<gene>
    <name evidence="8" type="ORF">BJY24_002056</name>
</gene>
<dbReference type="GO" id="GO:0005886">
    <property type="term" value="C:plasma membrane"/>
    <property type="evidence" value="ECO:0007669"/>
    <property type="project" value="UniProtKB-SubCell"/>
</dbReference>
<keyword evidence="3 7" id="KW-0812">Transmembrane</keyword>
<dbReference type="AlphaFoldDB" id="A0A7W9UHB8"/>
<evidence type="ECO:0000256" key="7">
    <source>
        <dbReference type="SAM" id="Phobius"/>
    </source>
</evidence>
<dbReference type="EMBL" id="JACHIT010000001">
    <property type="protein sequence ID" value="MBB5913189.1"/>
    <property type="molecule type" value="Genomic_DNA"/>
</dbReference>
<accession>A0A7W9UHB8</accession>
<evidence type="ECO:0000256" key="2">
    <source>
        <dbReference type="ARBA" id="ARBA00022475"/>
    </source>
</evidence>
<feature type="transmembrane region" description="Helical" evidence="7">
    <location>
        <begin position="240"/>
        <end position="262"/>
    </location>
</feature>
<evidence type="ECO:0000313" key="8">
    <source>
        <dbReference type="EMBL" id="MBB5913189.1"/>
    </source>
</evidence>
<keyword evidence="9" id="KW-1185">Reference proteome</keyword>
<proteinExistence type="predicted"/>
<organism evidence="8 9">
    <name type="scientific">Nocardia transvalensis</name>
    <dbReference type="NCBI Taxonomy" id="37333"/>
    <lineage>
        <taxon>Bacteria</taxon>
        <taxon>Bacillati</taxon>
        <taxon>Actinomycetota</taxon>
        <taxon>Actinomycetes</taxon>
        <taxon>Mycobacteriales</taxon>
        <taxon>Nocardiaceae</taxon>
        <taxon>Nocardia</taxon>
    </lineage>
</organism>
<sequence>MNVSSALPTLLTGLGFGLSLIVAIGAQNAFVLRQGIRGEHILAVVAVCTVSDVVLIAAGVGGVGRFLASTPVLMDVVRYAGAAFLIGYAVLAARRALSPGALTAAEDGGPVPQAIKDAEGTAATGGRAATDDGDATGRAHMTDEASPANGGRSALTLAPARSSTSGTSLALKTTVLTCVALTWLNPHVYLDTVALMGTFANTFGPGRWYFAAGAMIASLLWFVALGYGGRLLAPVFARPTAWRILDSAIAVIMLALGVSLAVG</sequence>
<evidence type="ECO:0000256" key="3">
    <source>
        <dbReference type="ARBA" id="ARBA00022692"/>
    </source>
</evidence>
<comment type="caution">
    <text evidence="8">The sequence shown here is derived from an EMBL/GenBank/DDBJ whole genome shotgun (WGS) entry which is preliminary data.</text>
</comment>
<name>A0A7W9UHB8_9NOCA</name>
<keyword evidence="2" id="KW-1003">Cell membrane</keyword>
<keyword evidence="4 7" id="KW-1133">Transmembrane helix</keyword>
<dbReference type="Proteomes" id="UP000540412">
    <property type="component" value="Unassembled WGS sequence"/>
</dbReference>
<feature type="transmembrane region" description="Helical" evidence="7">
    <location>
        <begin position="41"/>
        <end position="64"/>
    </location>
</feature>
<dbReference type="Pfam" id="PF01810">
    <property type="entry name" value="LysE"/>
    <property type="match status" value="1"/>
</dbReference>
<feature type="transmembrane region" description="Helical" evidence="7">
    <location>
        <begin position="6"/>
        <end position="29"/>
    </location>
</feature>
<dbReference type="RefSeq" id="WP_051160952.1">
    <property type="nucleotide sequence ID" value="NZ_JACHIT010000001.1"/>
</dbReference>
<keyword evidence="5 7" id="KW-0472">Membrane</keyword>